<evidence type="ECO:0008006" key="4">
    <source>
        <dbReference type="Google" id="ProtNLM"/>
    </source>
</evidence>
<sequence>MSDQRIDVLRVERRHWTWLIALLLVGGVAIGALGFLVQPGVSPFTLIGMILSVASLTLYIGEAKPTPVITAGPGGIAQGRQALIPWERVRTVLIKEFAEPDGPATTLILLSTPVAGDDPIRTAASDGTDPRMTGQFRLPDVISDFPVERLANPLRRFRPDLDVIDLRP</sequence>
<accession>A0A7Y9LA30</accession>
<keyword evidence="1" id="KW-0812">Transmembrane</keyword>
<feature type="transmembrane region" description="Helical" evidence="1">
    <location>
        <begin position="16"/>
        <end position="37"/>
    </location>
</feature>
<reference evidence="2 3" key="1">
    <citation type="submission" date="2020-07" db="EMBL/GenBank/DDBJ databases">
        <title>Sequencing the genomes of 1000 actinobacteria strains.</title>
        <authorList>
            <person name="Klenk H.-P."/>
        </authorList>
    </citation>
    <scope>NUCLEOTIDE SEQUENCE [LARGE SCALE GENOMIC DNA]</scope>
    <source>
        <strain evidence="2 3">DSM 22083</strain>
    </source>
</reference>
<dbReference type="EMBL" id="JACCBU010000001">
    <property type="protein sequence ID" value="NYE69225.1"/>
    <property type="molecule type" value="Genomic_DNA"/>
</dbReference>
<protein>
    <recommendedName>
        <fullName evidence="4">PH domain-containing protein</fullName>
    </recommendedName>
</protein>
<name>A0A7Y9LA30_9ACTN</name>
<keyword evidence="1" id="KW-0472">Membrane</keyword>
<evidence type="ECO:0000313" key="2">
    <source>
        <dbReference type="EMBL" id="NYE69225.1"/>
    </source>
</evidence>
<comment type="caution">
    <text evidence="2">The sequence shown here is derived from an EMBL/GenBank/DDBJ whole genome shotgun (WGS) entry which is preliminary data.</text>
</comment>
<gene>
    <name evidence="2" type="ORF">BKA15_000554</name>
</gene>
<proteinExistence type="predicted"/>
<feature type="transmembrane region" description="Helical" evidence="1">
    <location>
        <begin position="43"/>
        <end position="61"/>
    </location>
</feature>
<dbReference type="Proteomes" id="UP000569914">
    <property type="component" value="Unassembled WGS sequence"/>
</dbReference>
<keyword evidence="3" id="KW-1185">Reference proteome</keyword>
<evidence type="ECO:0000256" key="1">
    <source>
        <dbReference type="SAM" id="Phobius"/>
    </source>
</evidence>
<dbReference type="AlphaFoldDB" id="A0A7Y9LA30"/>
<keyword evidence="1" id="KW-1133">Transmembrane helix</keyword>
<dbReference type="RefSeq" id="WP_179747978.1">
    <property type="nucleotide sequence ID" value="NZ_JACCBU010000001.1"/>
</dbReference>
<evidence type="ECO:0000313" key="3">
    <source>
        <dbReference type="Proteomes" id="UP000569914"/>
    </source>
</evidence>
<organism evidence="2 3">
    <name type="scientific">Microlunatus parietis</name>
    <dbReference type="NCBI Taxonomy" id="682979"/>
    <lineage>
        <taxon>Bacteria</taxon>
        <taxon>Bacillati</taxon>
        <taxon>Actinomycetota</taxon>
        <taxon>Actinomycetes</taxon>
        <taxon>Propionibacteriales</taxon>
        <taxon>Propionibacteriaceae</taxon>
        <taxon>Microlunatus</taxon>
    </lineage>
</organism>